<name>B7JDZ6_BACC0</name>
<organism evidence="1 2">
    <name type="scientific">Bacillus cereus (strain AH820)</name>
    <dbReference type="NCBI Taxonomy" id="405535"/>
    <lineage>
        <taxon>Bacteria</taxon>
        <taxon>Bacillati</taxon>
        <taxon>Bacillota</taxon>
        <taxon>Bacilli</taxon>
        <taxon>Bacillales</taxon>
        <taxon>Bacillaceae</taxon>
        <taxon>Bacillus</taxon>
        <taxon>Bacillus cereus group</taxon>
    </lineage>
</organism>
<proteinExistence type="predicted"/>
<dbReference type="Proteomes" id="UP000001363">
    <property type="component" value="Chromosome"/>
</dbReference>
<accession>B7JDZ6</accession>
<protein>
    <submittedName>
        <fullName evidence="1">Uncharacterized protein</fullName>
    </submittedName>
</protein>
<gene>
    <name evidence="1" type="ordered locus">BCAH820_1272</name>
</gene>
<reference evidence="1 2" key="1">
    <citation type="submission" date="2008-10" db="EMBL/GenBank/DDBJ databases">
        <title>Genome sequence of Bacillus cereus AH820.</title>
        <authorList>
            <person name="Dodson R.J."/>
            <person name="Durkin A.S."/>
            <person name="Rosovitz M.J."/>
            <person name="Rasko D.A."/>
            <person name="Hoffmaster A."/>
            <person name="Ravel J."/>
            <person name="Sutton G."/>
        </authorList>
    </citation>
    <scope>NUCLEOTIDE SEQUENCE [LARGE SCALE GENOMIC DNA]</scope>
    <source>
        <strain evidence="1 2">AH820</strain>
    </source>
</reference>
<evidence type="ECO:0000313" key="1">
    <source>
        <dbReference type="EMBL" id="ACK88271.1"/>
    </source>
</evidence>
<dbReference type="AlphaFoldDB" id="B7JDZ6"/>
<dbReference type="HOGENOM" id="CLU_3387838_0_0_9"/>
<sequence length="32" mass="3801">MICHMSGESLHNNSKQEGRVVFWILKELMIIR</sequence>
<dbReference type="EMBL" id="CP001283">
    <property type="protein sequence ID" value="ACK88271.1"/>
    <property type="molecule type" value="Genomic_DNA"/>
</dbReference>
<dbReference type="KEGG" id="bcu:BCAH820_1272"/>
<evidence type="ECO:0000313" key="2">
    <source>
        <dbReference type="Proteomes" id="UP000001363"/>
    </source>
</evidence>